<keyword evidence="4" id="KW-0812">Transmembrane</keyword>
<dbReference type="GO" id="GO:0030313">
    <property type="term" value="C:cell envelope"/>
    <property type="evidence" value="ECO:0007669"/>
    <property type="project" value="UniProtKB-SubCell"/>
</dbReference>
<keyword evidence="3" id="KW-0732">Signal</keyword>
<evidence type="ECO:0000259" key="5">
    <source>
        <dbReference type="Pfam" id="PF13407"/>
    </source>
</evidence>
<evidence type="ECO:0000256" key="1">
    <source>
        <dbReference type="ARBA" id="ARBA00004196"/>
    </source>
</evidence>
<evidence type="ECO:0000256" key="2">
    <source>
        <dbReference type="ARBA" id="ARBA00007639"/>
    </source>
</evidence>
<comment type="subcellular location">
    <subcellularLocation>
        <location evidence="1">Cell envelope</location>
    </subcellularLocation>
</comment>
<dbReference type="EMBL" id="LJQI01000372">
    <property type="protein sequence ID" value="KPX22239.1"/>
    <property type="molecule type" value="Genomic_DNA"/>
</dbReference>
<proteinExistence type="inferred from homology"/>
<gene>
    <name evidence="6" type="ORF">ALO70_04699</name>
</gene>
<comment type="caution">
    <text evidence="6">The sequence shown here is derived from an EMBL/GenBank/DDBJ whole genome shotgun (WGS) entry which is preliminary data.</text>
</comment>
<dbReference type="InterPro" id="IPR028082">
    <property type="entry name" value="Peripla_BP_I"/>
</dbReference>
<dbReference type="SUPFAM" id="SSF53822">
    <property type="entry name" value="Periplasmic binding protein-like I"/>
    <property type="match status" value="1"/>
</dbReference>
<evidence type="ECO:0000256" key="3">
    <source>
        <dbReference type="ARBA" id="ARBA00022729"/>
    </source>
</evidence>
<keyword evidence="4" id="KW-1133">Transmembrane helix</keyword>
<dbReference type="Proteomes" id="UP000050490">
    <property type="component" value="Unassembled WGS sequence"/>
</dbReference>
<name>A0A0N8RF54_PSEA0</name>
<dbReference type="GO" id="GO:0055085">
    <property type="term" value="P:transmembrane transport"/>
    <property type="evidence" value="ECO:0007669"/>
    <property type="project" value="UniProtKB-ARBA"/>
</dbReference>
<dbReference type="PANTHER" id="PTHR46847:SF1">
    <property type="entry name" value="D-ALLOSE-BINDING PERIPLASMIC PROTEIN-RELATED"/>
    <property type="match status" value="1"/>
</dbReference>
<evidence type="ECO:0000256" key="4">
    <source>
        <dbReference type="SAM" id="Phobius"/>
    </source>
</evidence>
<dbReference type="PATRIC" id="fig|129137.4.peg.445"/>
<dbReference type="CDD" id="cd19970">
    <property type="entry name" value="PBP1_ABC_sugar_binding-like"/>
    <property type="match status" value="1"/>
</dbReference>
<evidence type="ECO:0000313" key="7">
    <source>
        <dbReference type="Proteomes" id="UP000050490"/>
    </source>
</evidence>
<keyword evidence="4" id="KW-0472">Membrane</keyword>
<organism evidence="6 7">
    <name type="scientific">Pseudomonas amygdali pv. eriobotryae</name>
    <dbReference type="NCBI Taxonomy" id="129137"/>
    <lineage>
        <taxon>Bacteria</taxon>
        <taxon>Pseudomonadati</taxon>
        <taxon>Pseudomonadota</taxon>
        <taxon>Gammaproteobacteria</taxon>
        <taxon>Pseudomonadales</taxon>
        <taxon>Pseudomonadaceae</taxon>
        <taxon>Pseudomonas</taxon>
        <taxon>Pseudomonas amygdali</taxon>
    </lineage>
</organism>
<dbReference type="AlphaFoldDB" id="A0A0N8RF54"/>
<dbReference type="Gene3D" id="3.40.50.2300">
    <property type="match status" value="2"/>
</dbReference>
<feature type="transmembrane region" description="Helical" evidence="4">
    <location>
        <begin position="38"/>
        <end position="58"/>
    </location>
</feature>
<dbReference type="GO" id="GO:0030246">
    <property type="term" value="F:carbohydrate binding"/>
    <property type="evidence" value="ECO:0007669"/>
    <property type="project" value="UniProtKB-ARBA"/>
</dbReference>
<accession>A0A0N8RF54</accession>
<evidence type="ECO:0000313" key="6">
    <source>
        <dbReference type="EMBL" id="KPX22239.1"/>
    </source>
</evidence>
<reference evidence="6 7" key="1">
    <citation type="submission" date="2015-09" db="EMBL/GenBank/DDBJ databases">
        <title>Genome announcement of multiple Pseudomonas syringae strains.</title>
        <authorList>
            <person name="Thakur S."/>
            <person name="Wang P.W."/>
            <person name="Gong Y."/>
            <person name="Weir B.S."/>
            <person name="Guttman D.S."/>
        </authorList>
    </citation>
    <scope>NUCLEOTIDE SEQUENCE [LARGE SCALE GENOMIC DNA]</scope>
    <source>
        <strain evidence="6 7">ICMP4455</strain>
    </source>
</reference>
<comment type="similarity">
    <text evidence="2">Belongs to the bacterial solute-binding protein 2 family.</text>
</comment>
<dbReference type="InterPro" id="IPR025997">
    <property type="entry name" value="SBP_2_dom"/>
</dbReference>
<protein>
    <submittedName>
        <fullName evidence="6">Ribose ABC transporter periplasmic ribose-binding protein</fullName>
    </submittedName>
</protein>
<dbReference type="PANTHER" id="PTHR46847">
    <property type="entry name" value="D-ALLOSE-BINDING PERIPLASMIC PROTEIN-RELATED"/>
    <property type="match status" value="1"/>
</dbReference>
<feature type="domain" description="Periplasmic binding protein" evidence="5">
    <location>
        <begin position="66"/>
        <end position="329"/>
    </location>
</feature>
<dbReference type="Pfam" id="PF13407">
    <property type="entry name" value="Peripla_BP_4"/>
    <property type="match status" value="1"/>
</dbReference>
<sequence>MPRKRLRVDALHRPCVVRPNNNHKIGDELMKLPFAGRLLAVAMFAAVTAVMPLSAAYAQTPEKPKVALVMKSLANEFFLTMEDGAKAYQKEHATDFDLISNGIKDESDTSAQIRIVEQMIVSKVDALVIAPADSKALVPVLKKATDAGIKVVNIDNQLDPDVLKSKSLMIPFVGPDNRKGAELVGDYLAKQLKSGDEVGIIEGVPTTTNAQQRTAGFKDAMDKAQMKVVSVQSGNWEIDKGNAVASAMLNEYPNLKALLAGNDSMALGAVSAVRAAGKAGKVMVVGYDNINAIKPMLKDGRVLATADQFAAKQAVFGIEAALKLVKGEKVDTNEKGVIETPVELVTKP</sequence>